<protein>
    <submittedName>
        <fullName evidence="1">Gene trap locus F3b (Predicted), isoform CRA_a</fullName>
    </submittedName>
</protein>
<accession>A6HF65</accession>
<reference evidence="1" key="1">
    <citation type="journal article" date="2005" name="Genome Res.">
        <title>Gene and alternative splicing annotation with AIR.</title>
        <authorList>
            <person name="Florea L."/>
            <person name="Di Francesco V."/>
            <person name="Miller J."/>
            <person name="Turner R."/>
            <person name="Yao A."/>
            <person name="Harris M."/>
            <person name="Walenz B."/>
            <person name="Mobarry C."/>
            <person name="Merkulov G.V."/>
            <person name="Charlab R."/>
            <person name="Dew I."/>
            <person name="Deng Z."/>
            <person name="Istrail S."/>
            <person name="Li P."/>
            <person name="Sutton G."/>
        </authorList>
    </citation>
    <scope>NUCLEOTIDE SEQUENCE</scope>
    <source>
        <strain evidence="1">BN</strain>
    </source>
</reference>
<dbReference type="AlphaFoldDB" id="A6HF65"/>
<dbReference type="EMBL" id="CH473948">
    <property type="protein sequence ID" value="EDM04669.1"/>
    <property type="molecule type" value="Genomic_DNA"/>
</dbReference>
<dbReference type="EMBL" id="CH473948">
    <property type="protein sequence ID" value="EDM04670.1"/>
    <property type="molecule type" value="Genomic_DNA"/>
</dbReference>
<name>A6HF65_RAT</name>
<organism evidence="1 2">
    <name type="scientific">Rattus norvegicus</name>
    <name type="common">Rat</name>
    <dbReference type="NCBI Taxonomy" id="10116"/>
    <lineage>
        <taxon>Eukaryota</taxon>
        <taxon>Metazoa</taxon>
        <taxon>Chordata</taxon>
        <taxon>Craniata</taxon>
        <taxon>Vertebrata</taxon>
        <taxon>Euteleostomi</taxon>
        <taxon>Mammalia</taxon>
        <taxon>Eutheria</taxon>
        <taxon>Euarchontoglires</taxon>
        <taxon>Glires</taxon>
        <taxon>Rodentia</taxon>
        <taxon>Myomorpha</taxon>
        <taxon>Muroidea</taxon>
        <taxon>Muridae</taxon>
        <taxon>Murinae</taxon>
        <taxon>Rattus</taxon>
    </lineage>
</organism>
<evidence type="ECO:0000313" key="1">
    <source>
        <dbReference type="EMBL" id="EDM04670.1"/>
    </source>
</evidence>
<sequence>MSTRDRAGDRTSSSPWYLHCLASHVGSARKQGPCQRVCLLMYSPAVVNSEAQWWSTEQSSTLSPLWSSAVLARALWVTFEMDEVVVHKIHLLSFLVLLTSGHLPTDFCAQTTSHSVGVLKSVPEAMHPGWEVLSLEPLGLTLHCSYGHGPLRSPPPAAPYLCTSSSYPVLDAPFQPPRVPQ</sequence>
<evidence type="ECO:0000313" key="2">
    <source>
        <dbReference type="Proteomes" id="UP000234681"/>
    </source>
</evidence>
<gene>
    <name evidence="1" type="primary">Gtlf3b_predicted</name>
    <name evidence="1" type="ORF">rCG_35437</name>
</gene>
<dbReference type="Proteomes" id="UP000234681">
    <property type="component" value="Chromosome 10"/>
</dbReference>
<reference evidence="1 2" key="2">
    <citation type="submission" date="2005-07" db="EMBL/GenBank/DDBJ databases">
        <authorList>
            <person name="Mural R.J."/>
            <person name="Li P.W."/>
            <person name="Adams M.D."/>
            <person name="Amanatides P.G."/>
            <person name="Baden-Tillson H."/>
            <person name="Barnstead M."/>
            <person name="Chin S.H."/>
            <person name="Dew I."/>
            <person name="Evans C.A."/>
            <person name="Ferriera S."/>
            <person name="Flanigan M."/>
            <person name="Fosler C."/>
            <person name="Glodek A."/>
            <person name="Gu Z."/>
            <person name="Holt R.A."/>
            <person name="Jennings D."/>
            <person name="Kraft C.L."/>
            <person name="Lu F."/>
            <person name="Nguyen T."/>
            <person name="Nusskern D.R."/>
            <person name="Pfannkoch C.M."/>
            <person name="Sitter C."/>
            <person name="Sutton G.G."/>
            <person name="Venter J.C."/>
            <person name="Wang Z."/>
            <person name="Woodage T."/>
            <person name="Zheng X.H."/>
            <person name="Zhong F."/>
        </authorList>
    </citation>
    <scope>NUCLEOTIDE SEQUENCE [LARGE SCALE GENOMIC DNA]</scope>
    <source>
        <strain evidence="1">BN</strain>
        <strain evidence="2">BN, Sprague-Dawley</strain>
    </source>
</reference>
<proteinExistence type="predicted"/>